<feature type="domain" description="Cullin family profile" evidence="3">
    <location>
        <begin position="27"/>
        <end position="102"/>
    </location>
</feature>
<evidence type="ECO:0000313" key="5">
    <source>
        <dbReference type="Proteomes" id="UP001367508"/>
    </source>
</evidence>
<keyword evidence="5" id="KW-1185">Reference proteome</keyword>
<sequence>MLRRVWKHVTGNGIKLISRVPLRLTIVKEVMTSFIRDTEKDVFEKYYKQHLAKRILLGKTTSNDAERSLIVKLKTEYGYQFNSKLESMFTNMKTADDTIQGFYACHGAELRG</sequence>
<organism evidence="4 5">
    <name type="scientific">Canavalia gladiata</name>
    <name type="common">Sword bean</name>
    <name type="synonym">Dolichos gladiatus</name>
    <dbReference type="NCBI Taxonomy" id="3824"/>
    <lineage>
        <taxon>Eukaryota</taxon>
        <taxon>Viridiplantae</taxon>
        <taxon>Streptophyta</taxon>
        <taxon>Embryophyta</taxon>
        <taxon>Tracheophyta</taxon>
        <taxon>Spermatophyta</taxon>
        <taxon>Magnoliopsida</taxon>
        <taxon>eudicotyledons</taxon>
        <taxon>Gunneridae</taxon>
        <taxon>Pentapetalae</taxon>
        <taxon>rosids</taxon>
        <taxon>fabids</taxon>
        <taxon>Fabales</taxon>
        <taxon>Fabaceae</taxon>
        <taxon>Papilionoideae</taxon>
        <taxon>50 kb inversion clade</taxon>
        <taxon>NPAAA clade</taxon>
        <taxon>indigoferoid/millettioid clade</taxon>
        <taxon>Phaseoleae</taxon>
        <taxon>Canavalia</taxon>
    </lineage>
</organism>
<comment type="similarity">
    <text evidence="1 2">Belongs to the cullin family.</text>
</comment>
<gene>
    <name evidence="4" type="ORF">VNO77_19841</name>
</gene>
<dbReference type="InterPro" id="IPR001373">
    <property type="entry name" value="Cullin_N"/>
</dbReference>
<dbReference type="AlphaFoldDB" id="A0AAN9LTB4"/>
<dbReference type="SMART" id="SM00182">
    <property type="entry name" value="CULLIN"/>
    <property type="match status" value="1"/>
</dbReference>
<evidence type="ECO:0000256" key="2">
    <source>
        <dbReference type="RuleBase" id="RU003829"/>
    </source>
</evidence>
<dbReference type="EMBL" id="JAYMYQ010000004">
    <property type="protein sequence ID" value="KAK7339188.1"/>
    <property type="molecule type" value="Genomic_DNA"/>
</dbReference>
<proteinExistence type="inferred from homology"/>
<reference evidence="4 5" key="1">
    <citation type="submission" date="2024-01" db="EMBL/GenBank/DDBJ databases">
        <title>The genomes of 5 underutilized Papilionoideae crops provide insights into root nodulation and disease resistanc.</title>
        <authorList>
            <person name="Jiang F."/>
        </authorList>
    </citation>
    <scope>NUCLEOTIDE SEQUENCE [LARGE SCALE GENOMIC DNA]</scope>
    <source>
        <strain evidence="4">LVBAO_FW01</strain>
        <tissue evidence="4">Leaves</tissue>
    </source>
</reference>
<comment type="caution">
    <text evidence="4">The sequence shown here is derived from an EMBL/GenBank/DDBJ whole genome shotgun (WGS) entry which is preliminary data.</text>
</comment>
<dbReference type="Proteomes" id="UP001367508">
    <property type="component" value="Unassembled WGS sequence"/>
</dbReference>
<accession>A0AAN9LTB4</accession>
<dbReference type="Pfam" id="PF00888">
    <property type="entry name" value="Cullin"/>
    <property type="match status" value="1"/>
</dbReference>
<dbReference type="GO" id="GO:0031625">
    <property type="term" value="F:ubiquitin protein ligase binding"/>
    <property type="evidence" value="ECO:0007669"/>
    <property type="project" value="InterPro"/>
</dbReference>
<dbReference type="Gene3D" id="1.20.1310.10">
    <property type="entry name" value="Cullin Repeats"/>
    <property type="match status" value="1"/>
</dbReference>
<dbReference type="GO" id="GO:0006511">
    <property type="term" value="P:ubiquitin-dependent protein catabolic process"/>
    <property type="evidence" value="ECO:0007669"/>
    <property type="project" value="InterPro"/>
</dbReference>
<protein>
    <recommendedName>
        <fullName evidence="3">Cullin family profile domain-containing protein</fullName>
    </recommendedName>
</protein>
<evidence type="ECO:0000313" key="4">
    <source>
        <dbReference type="EMBL" id="KAK7339188.1"/>
    </source>
</evidence>
<dbReference type="SUPFAM" id="SSF75632">
    <property type="entry name" value="Cullin homology domain"/>
    <property type="match status" value="1"/>
</dbReference>
<dbReference type="InterPro" id="IPR016158">
    <property type="entry name" value="Cullin_homology"/>
</dbReference>
<dbReference type="InterPro" id="IPR045093">
    <property type="entry name" value="Cullin"/>
</dbReference>
<dbReference type="PANTHER" id="PTHR11932">
    <property type="entry name" value="CULLIN"/>
    <property type="match status" value="1"/>
</dbReference>
<dbReference type="PROSITE" id="PS50069">
    <property type="entry name" value="CULLIN_2"/>
    <property type="match status" value="1"/>
</dbReference>
<name>A0AAN9LTB4_CANGL</name>
<dbReference type="InterPro" id="IPR036317">
    <property type="entry name" value="Cullin_homology_sf"/>
</dbReference>
<evidence type="ECO:0000256" key="1">
    <source>
        <dbReference type="PROSITE-ProRule" id="PRU00330"/>
    </source>
</evidence>
<evidence type="ECO:0000259" key="3">
    <source>
        <dbReference type="PROSITE" id="PS50069"/>
    </source>
</evidence>